<dbReference type="EMBL" id="KE356560">
    <property type="protein sequence ID" value="ERG92467.1"/>
    <property type="molecule type" value="Genomic_DNA"/>
</dbReference>
<accession>U1PFS0</accession>
<dbReference type="Pfam" id="PF22199">
    <property type="entry name" value="FKBP26_IF"/>
    <property type="match status" value="1"/>
</dbReference>
<evidence type="ECO:0000256" key="7">
    <source>
        <dbReference type="SAM" id="MobiDB-lite"/>
    </source>
</evidence>
<dbReference type="AlphaFoldDB" id="U1PFS0"/>
<dbReference type="PROSITE" id="PS50059">
    <property type="entry name" value="FKBP_PPIASE"/>
    <property type="match status" value="1"/>
</dbReference>
<reference evidence="9 10" key="1">
    <citation type="journal article" date="2013" name="PLoS ONE">
        <title>Assembly-driven community genomics of a hypersaline microbial ecosystem.</title>
        <authorList>
            <person name="Podell S."/>
            <person name="Ugalde J.A."/>
            <person name="Narasingarao P."/>
            <person name="Banfield J.F."/>
            <person name="Heidelberg K.B."/>
            <person name="Allen E.E."/>
        </authorList>
    </citation>
    <scope>NUCLEOTIDE SEQUENCE [LARGE SCALE GENOMIC DNA]</scope>
    <source>
        <strain evidence="10">J07HQW1</strain>
    </source>
</reference>
<feature type="compositionally biased region" description="Acidic residues" evidence="7">
    <location>
        <begin position="220"/>
        <end position="244"/>
    </location>
</feature>
<evidence type="ECO:0000259" key="8">
    <source>
        <dbReference type="PROSITE" id="PS50059"/>
    </source>
</evidence>
<dbReference type="Gene3D" id="2.40.10.330">
    <property type="match status" value="1"/>
</dbReference>
<dbReference type="SUPFAM" id="SSF54534">
    <property type="entry name" value="FKBP-like"/>
    <property type="match status" value="1"/>
</dbReference>
<dbReference type="InterPro" id="IPR054016">
    <property type="entry name" value="FKBP26_IF"/>
</dbReference>
<name>U1PFS0_9EURY</name>
<keyword evidence="4 6" id="KW-0697">Rotamase</keyword>
<evidence type="ECO:0000313" key="9">
    <source>
        <dbReference type="EMBL" id="ERG92467.1"/>
    </source>
</evidence>
<protein>
    <recommendedName>
        <fullName evidence="3 6">peptidylprolyl isomerase</fullName>
        <ecNumber evidence="3 6">5.2.1.8</ecNumber>
    </recommendedName>
</protein>
<dbReference type="STRING" id="1238424.J07HQW1_02511"/>
<evidence type="ECO:0000256" key="1">
    <source>
        <dbReference type="ARBA" id="ARBA00000971"/>
    </source>
</evidence>
<evidence type="ECO:0000256" key="3">
    <source>
        <dbReference type="ARBA" id="ARBA00013194"/>
    </source>
</evidence>
<dbReference type="Proteomes" id="UP000030649">
    <property type="component" value="Unassembled WGS sequence"/>
</dbReference>
<evidence type="ECO:0000313" key="10">
    <source>
        <dbReference type="Proteomes" id="UP000030649"/>
    </source>
</evidence>
<dbReference type="PANTHER" id="PTHR47861:SF2">
    <property type="entry name" value="LONG-TYPE PEPTIDYL-PROLYL CIS-TRANS ISOMERASE"/>
    <property type="match status" value="1"/>
</dbReference>
<dbReference type="InterPro" id="IPR048261">
    <property type="entry name" value="SlpA/SlyD-like_ins_sf"/>
</dbReference>
<dbReference type="HOGENOM" id="CLU_073526_0_0_2"/>
<proteinExistence type="inferred from homology"/>
<dbReference type="InterPro" id="IPR001179">
    <property type="entry name" value="PPIase_FKBP_dom"/>
</dbReference>
<evidence type="ECO:0000256" key="5">
    <source>
        <dbReference type="ARBA" id="ARBA00023235"/>
    </source>
</evidence>
<dbReference type="EC" id="5.2.1.8" evidence="3 6"/>
<evidence type="ECO:0000256" key="6">
    <source>
        <dbReference type="PROSITE-ProRule" id="PRU00277"/>
    </source>
</evidence>
<dbReference type="GO" id="GO:0003755">
    <property type="term" value="F:peptidyl-prolyl cis-trans isomerase activity"/>
    <property type="evidence" value="ECO:0007669"/>
    <property type="project" value="UniProtKB-KW"/>
</dbReference>
<feature type="domain" description="PPIase FKBP-type" evidence="8">
    <location>
        <begin position="46"/>
        <end position="137"/>
    </location>
</feature>
<evidence type="ECO:0000256" key="2">
    <source>
        <dbReference type="ARBA" id="ARBA00006577"/>
    </source>
</evidence>
<evidence type="ECO:0000256" key="4">
    <source>
        <dbReference type="ARBA" id="ARBA00023110"/>
    </source>
</evidence>
<feature type="region of interest" description="Disordered" evidence="7">
    <location>
        <begin position="220"/>
        <end position="248"/>
    </location>
</feature>
<dbReference type="Gene3D" id="3.10.50.40">
    <property type="match status" value="1"/>
</dbReference>
<feature type="compositionally biased region" description="Acidic residues" evidence="7">
    <location>
        <begin position="317"/>
        <end position="334"/>
    </location>
</feature>
<sequence length="364" mass="40032">MSHATVRSNARGRNVILKSQTGNIEYMSDEPQAEEADTADSGIQDGDFVRLGYTLRTQEDDTVIDTTDPEIAAEAGLDDDDREFESRVLVIGAGHLFPSVEDALLETTAGDSGTVEIPADDAFGEYDDDEVRTISANKIDEDNQYPGAQVQIDGEQGRIITIINTRARVDFNHPLAGQDLEYEYEVQEIVEDPETKAESLLGMYLQTPPTVRIETDTVEEEQSVELTDESETEAEAETEAETETGTETVEVEKETLYVDSTPEMQMNQQWLFSKQQIAEEVIDRIGIDRMIIQETLDGQGGMMGGLGGMMGGMGPELDAEDDLETDVGEPDDPDVEEAVEDLEDLEDVDIDAEELAAELGDIDE</sequence>
<organism evidence="9 10">
    <name type="scientific">Haloquadratum walsbyi J07HQW1</name>
    <dbReference type="NCBI Taxonomy" id="1238424"/>
    <lineage>
        <taxon>Archaea</taxon>
        <taxon>Methanobacteriati</taxon>
        <taxon>Methanobacteriota</taxon>
        <taxon>Stenosarchaea group</taxon>
        <taxon>Halobacteria</taxon>
        <taxon>Halobacteriales</taxon>
        <taxon>Haloferacaceae</taxon>
        <taxon>Haloquadratum</taxon>
    </lineage>
</organism>
<gene>
    <name evidence="9" type="ORF">J07HQW1_02511</name>
</gene>
<dbReference type="InterPro" id="IPR046357">
    <property type="entry name" value="PPIase_dom_sf"/>
</dbReference>
<dbReference type="Pfam" id="PF00254">
    <property type="entry name" value="FKBP_C"/>
    <property type="match status" value="1"/>
</dbReference>
<keyword evidence="5 6" id="KW-0413">Isomerase</keyword>
<comment type="similarity">
    <text evidence="2">Belongs to the FKBP-type PPIase family.</text>
</comment>
<feature type="region of interest" description="Disordered" evidence="7">
    <location>
        <begin position="314"/>
        <end position="334"/>
    </location>
</feature>
<dbReference type="PANTHER" id="PTHR47861">
    <property type="entry name" value="FKBP-TYPE PEPTIDYL-PROLYL CIS-TRANS ISOMERASE SLYD"/>
    <property type="match status" value="1"/>
</dbReference>
<comment type="catalytic activity">
    <reaction evidence="1 6">
        <text>[protein]-peptidylproline (omega=180) = [protein]-peptidylproline (omega=0)</text>
        <dbReference type="Rhea" id="RHEA:16237"/>
        <dbReference type="Rhea" id="RHEA-COMP:10747"/>
        <dbReference type="Rhea" id="RHEA-COMP:10748"/>
        <dbReference type="ChEBI" id="CHEBI:83833"/>
        <dbReference type="ChEBI" id="CHEBI:83834"/>
        <dbReference type="EC" id="5.2.1.8"/>
    </reaction>
</comment>